<name>A0A4Y4DQV9_GLUUR</name>
<evidence type="ECO:0000256" key="1">
    <source>
        <dbReference type="ARBA" id="ARBA00023015"/>
    </source>
</evidence>
<proteinExistence type="predicted"/>
<dbReference type="SUPFAM" id="SSF46689">
    <property type="entry name" value="Homeodomain-like"/>
    <property type="match status" value="1"/>
</dbReference>
<dbReference type="PRINTS" id="PR00455">
    <property type="entry name" value="HTHTETR"/>
</dbReference>
<dbReference type="InterPro" id="IPR009057">
    <property type="entry name" value="Homeodomain-like_sf"/>
</dbReference>
<sequence length="196" mass="21411">MTQTMGLRERRKIELVSRVHQVAADLVAEHGYDGTTAALIASHAGISQSTFFRHFETKADAVFWPLDGFVDAVETFEPPATPAELRPALNALYSAHFASQDDANTRFLIWVHALTTSDVPLRNALAARERCIQDVLHSRLKAAGLPATLETILSIEYCAALSATAIRHLACNVPLDQATTKQLVQVHHQVAALPLP</sequence>
<evidence type="ECO:0000256" key="4">
    <source>
        <dbReference type="PROSITE-ProRule" id="PRU00335"/>
    </source>
</evidence>
<dbReference type="Pfam" id="PF00440">
    <property type="entry name" value="TetR_N"/>
    <property type="match status" value="1"/>
</dbReference>
<dbReference type="Proteomes" id="UP000316612">
    <property type="component" value="Unassembled WGS sequence"/>
</dbReference>
<dbReference type="InterPro" id="IPR050109">
    <property type="entry name" value="HTH-type_TetR-like_transc_reg"/>
</dbReference>
<reference evidence="6 7" key="1">
    <citation type="submission" date="2019-06" db="EMBL/GenBank/DDBJ databases">
        <title>Whole genome shotgun sequence of Glutamicibacter uratoxydans NBRC 15515.</title>
        <authorList>
            <person name="Hosoyama A."/>
            <person name="Uohara A."/>
            <person name="Ohji S."/>
            <person name="Ichikawa N."/>
        </authorList>
    </citation>
    <scope>NUCLEOTIDE SEQUENCE [LARGE SCALE GENOMIC DNA]</scope>
    <source>
        <strain evidence="6 7">NBRC 15515</strain>
    </source>
</reference>
<keyword evidence="2 4" id="KW-0238">DNA-binding</keyword>
<dbReference type="OrthoDB" id="956698at2"/>
<keyword evidence="7" id="KW-1185">Reference proteome</keyword>
<accession>A0A4Y4DQV9</accession>
<dbReference type="InterPro" id="IPR001647">
    <property type="entry name" value="HTH_TetR"/>
</dbReference>
<feature type="domain" description="HTH tetR-type" evidence="5">
    <location>
        <begin position="13"/>
        <end position="73"/>
    </location>
</feature>
<evidence type="ECO:0000256" key="2">
    <source>
        <dbReference type="ARBA" id="ARBA00023125"/>
    </source>
</evidence>
<keyword evidence="1" id="KW-0805">Transcription regulation</keyword>
<dbReference type="EMBL" id="BJNY01000007">
    <property type="protein sequence ID" value="GED05910.1"/>
    <property type="molecule type" value="Genomic_DNA"/>
</dbReference>
<dbReference type="RefSeq" id="WP_141363426.1">
    <property type="nucleotide sequence ID" value="NZ_BAAAJL010000003.1"/>
</dbReference>
<evidence type="ECO:0000259" key="5">
    <source>
        <dbReference type="PROSITE" id="PS50977"/>
    </source>
</evidence>
<feature type="DNA-binding region" description="H-T-H motif" evidence="4">
    <location>
        <begin position="36"/>
        <end position="55"/>
    </location>
</feature>
<evidence type="ECO:0000313" key="7">
    <source>
        <dbReference type="Proteomes" id="UP000316612"/>
    </source>
</evidence>
<comment type="caution">
    <text evidence="6">The sequence shown here is derived from an EMBL/GenBank/DDBJ whole genome shotgun (WGS) entry which is preliminary data.</text>
</comment>
<evidence type="ECO:0000313" key="6">
    <source>
        <dbReference type="EMBL" id="GED05910.1"/>
    </source>
</evidence>
<dbReference type="PROSITE" id="PS50977">
    <property type="entry name" value="HTH_TETR_2"/>
    <property type="match status" value="1"/>
</dbReference>
<evidence type="ECO:0000256" key="3">
    <source>
        <dbReference type="ARBA" id="ARBA00023163"/>
    </source>
</evidence>
<dbReference type="PANTHER" id="PTHR30055">
    <property type="entry name" value="HTH-TYPE TRANSCRIPTIONAL REGULATOR RUTR"/>
    <property type="match status" value="1"/>
</dbReference>
<dbReference type="Gene3D" id="1.10.357.10">
    <property type="entry name" value="Tetracycline Repressor, domain 2"/>
    <property type="match status" value="1"/>
</dbReference>
<organism evidence="6 7">
    <name type="scientific">Glutamicibacter uratoxydans</name>
    <name type="common">Arthrobacter uratoxydans</name>
    <dbReference type="NCBI Taxonomy" id="43667"/>
    <lineage>
        <taxon>Bacteria</taxon>
        <taxon>Bacillati</taxon>
        <taxon>Actinomycetota</taxon>
        <taxon>Actinomycetes</taxon>
        <taxon>Micrococcales</taxon>
        <taxon>Micrococcaceae</taxon>
        <taxon>Glutamicibacter</taxon>
    </lineage>
</organism>
<dbReference type="GO" id="GO:0000976">
    <property type="term" value="F:transcription cis-regulatory region binding"/>
    <property type="evidence" value="ECO:0007669"/>
    <property type="project" value="TreeGrafter"/>
</dbReference>
<protein>
    <recommendedName>
        <fullName evidence="5">HTH tetR-type domain-containing protein</fullName>
    </recommendedName>
</protein>
<dbReference type="GO" id="GO:0003700">
    <property type="term" value="F:DNA-binding transcription factor activity"/>
    <property type="evidence" value="ECO:0007669"/>
    <property type="project" value="TreeGrafter"/>
</dbReference>
<dbReference type="AlphaFoldDB" id="A0A4Y4DQV9"/>
<keyword evidence="3" id="KW-0804">Transcription</keyword>
<dbReference type="PANTHER" id="PTHR30055:SF234">
    <property type="entry name" value="HTH-TYPE TRANSCRIPTIONAL REGULATOR BETI"/>
    <property type="match status" value="1"/>
</dbReference>
<gene>
    <name evidence="6" type="ORF">AUR04nite_14420</name>
</gene>